<dbReference type="EMBL" id="RQVQ01000049">
    <property type="protein sequence ID" value="RRJ87708.1"/>
    <property type="molecule type" value="Genomic_DNA"/>
</dbReference>
<gene>
    <name evidence="1" type="ORF">EG240_14675</name>
</gene>
<dbReference type="PROSITE" id="PS51257">
    <property type="entry name" value="PROKAR_LIPOPROTEIN"/>
    <property type="match status" value="1"/>
</dbReference>
<comment type="caution">
    <text evidence="1">The sequence shown here is derived from an EMBL/GenBank/DDBJ whole genome shotgun (WGS) entry which is preliminary data.</text>
</comment>
<accession>A0A3P3W048</accession>
<sequence>MKKLSFILISCVGIIGCSPDYIDNAPIVINPIEEEPEEPAPVSSNLLLSETTWEHYKDVYQYDSQRRFVSIVSTDTISNLVTSSFEFQYNGDQIQSIISKTFDTANQQNIITNQTQYNYNYISSHEIECVRISTNFATNSTSETTSNIILDNQSRLIAKDSYTFEYDNAGNLIKMNYPIGFEEFIYDSKRGCYSNVLTPSWILLSLYGYGFENGLINNRLTKKYIYHSNPEDTNIYTDTYIYNQLDFPIKKTHMTSFGEVFVTFFKYQTFE</sequence>
<evidence type="ECO:0000313" key="1">
    <source>
        <dbReference type="EMBL" id="RRJ87708.1"/>
    </source>
</evidence>
<evidence type="ECO:0008006" key="3">
    <source>
        <dbReference type="Google" id="ProtNLM"/>
    </source>
</evidence>
<evidence type="ECO:0000313" key="2">
    <source>
        <dbReference type="Proteomes" id="UP000275719"/>
    </source>
</evidence>
<keyword evidence="2" id="KW-1185">Reference proteome</keyword>
<dbReference type="OrthoDB" id="1376969at2"/>
<reference evidence="1 2" key="1">
    <citation type="submission" date="2018-11" db="EMBL/GenBank/DDBJ databases">
        <title>Flavobacterium sp. nov., YIM 102701-2 draft genome.</title>
        <authorList>
            <person name="Li G."/>
            <person name="Jiang Y."/>
        </authorList>
    </citation>
    <scope>NUCLEOTIDE SEQUENCE [LARGE SCALE GENOMIC DNA]</scope>
    <source>
        <strain evidence="1 2">YIM 102701-2</strain>
    </source>
</reference>
<protein>
    <recommendedName>
        <fullName evidence="3">YD repeat-containing protein</fullName>
    </recommendedName>
</protein>
<organism evidence="1 2">
    <name type="scientific">Paenimyroides tangerinum</name>
    <dbReference type="NCBI Taxonomy" id="2488728"/>
    <lineage>
        <taxon>Bacteria</taxon>
        <taxon>Pseudomonadati</taxon>
        <taxon>Bacteroidota</taxon>
        <taxon>Flavobacteriia</taxon>
        <taxon>Flavobacteriales</taxon>
        <taxon>Flavobacteriaceae</taxon>
        <taxon>Paenimyroides</taxon>
    </lineage>
</organism>
<dbReference type="AlphaFoldDB" id="A0A3P3W048"/>
<dbReference type="RefSeq" id="WP_125020108.1">
    <property type="nucleotide sequence ID" value="NZ_RQVQ01000049.1"/>
</dbReference>
<dbReference type="Proteomes" id="UP000275719">
    <property type="component" value="Unassembled WGS sequence"/>
</dbReference>
<name>A0A3P3W048_9FLAO</name>
<proteinExistence type="predicted"/>